<sequence>MQPISILRVSRKTMTWAVAAAIAIAPLLPSGDAANAAASRYKIIEQAIDVNGTAVTLPAINSEGTTYVALRSLNNQIGLTTKWNKTSNTITVTGRDRELVLNLGDGSAVLNDQQIYGLPAIVQSGTSYVPFRFLLERMGYGVAYDPATKGIGIEEIRENSLTIETQAIKEDKKRQSILVHYPQIAGYANEDAQKKINELLKKDAELNVELAKESLANALEGDDGSYEVTFDGTYTVSYNEQDKLSLYVDYYIYTGGAHGSTARVTYTFDLKTGKLLSLADVTGGKAKYVSIINSHIQKQIQARGLQLLAPFKTIEPDRDFFLKHNGIVVYFGQYEYTPYAAGMPEFEIPYSAFE</sequence>
<feature type="signal peptide" evidence="1">
    <location>
        <begin position="1"/>
        <end position="19"/>
    </location>
</feature>
<reference evidence="5 6" key="1">
    <citation type="submission" date="2018-07" db="EMBL/GenBank/DDBJ databases">
        <title>Genomic Encyclopedia of Type Strains, Phase III (KMG-III): the genomes of soil and plant-associated and newly described type strains.</title>
        <authorList>
            <person name="Whitman W."/>
        </authorList>
    </citation>
    <scope>NUCLEOTIDE SEQUENCE [LARGE SCALE GENOMIC DNA]</scope>
    <source>
        <strain evidence="5 6">CECT 7287</strain>
    </source>
</reference>
<proteinExistence type="predicted"/>
<evidence type="ECO:0000256" key="1">
    <source>
        <dbReference type="SAM" id="SignalP"/>
    </source>
</evidence>
<dbReference type="Gene3D" id="3.90.640.20">
    <property type="entry name" value="Heat-shock cognate protein, ATPase"/>
    <property type="match status" value="1"/>
</dbReference>
<name>A0A3D9HZU1_9BACL</name>
<dbReference type="InterPro" id="IPR021729">
    <property type="entry name" value="DUF3298"/>
</dbReference>
<keyword evidence="1" id="KW-0732">Signal</keyword>
<dbReference type="InterPro" id="IPR025303">
    <property type="entry name" value="PdaC"/>
</dbReference>
<keyword evidence="6" id="KW-1185">Reference proteome</keyword>
<dbReference type="SUPFAM" id="SSF55383">
    <property type="entry name" value="Copper amine oxidase, domain N"/>
    <property type="match status" value="1"/>
</dbReference>
<dbReference type="RefSeq" id="WP_116065371.1">
    <property type="nucleotide sequence ID" value="NZ_QRDZ01000046.1"/>
</dbReference>
<feature type="chain" id="PRO_5039697194" evidence="1">
    <location>
        <begin position="20"/>
        <end position="354"/>
    </location>
</feature>
<dbReference type="InterPro" id="IPR036582">
    <property type="entry name" value="Mao_N_sf"/>
</dbReference>
<feature type="domain" description="Deacetylase PdaC" evidence="4">
    <location>
        <begin position="168"/>
        <end position="261"/>
    </location>
</feature>
<dbReference type="Pfam" id="PF13739">
    <property type="entry name" value="PdaC"/>
    <property type="match status" value="1"/>
</dbReference>
<dbReference type="EMBL" id="QRDZ01000046">
    <property type="protein sequence ID" value="RED54891.1"/>
    <property type="molecule type" value="Genomic_DNA"/>
</dbReference>
<dbReference type="InterPro" id="IPR037126">
    <property type="entry name" value="PdaC/RsiV-like_sf"/>
</dbReference>
<organism evidence="5 6">
    <name type="scientific">Cohnella phaseoli</name>
    <dbReference type="NCBI Taxonomy" id="456490"/>
    <lineage>
        <taxon>Bacteria</taxon>
        <taxon>Bacillati</taxon>
        <taxon>Bacillota</taxon>
        <taxon>Bacilli</taxon>
        <taxon>Bacillales</taxon>
        <taxon>Paenibacillaceae</taxon>
        <taxon>Cohnella</taxon>
    </lineage>
</organism>
<evidence type="ECO:0000259" key="2">
    <source>
        <dbReference type="Pfam" id="PF07833"/>
    </source>
</evidence>
<feature type="domain" description="Copper amine oxidase-like N-terminal" evidence="2">
    <location>
        <begin position="50"/>
        <end position="150"/>
    </location>
</feature>
<dbReference type="AlphaFoldDB" id="A0A3D9HZU1"/>
<dbReference type="Gene3D" id="3.30.457.10">
    <property type="entry name" value="Copper amine oxidase-like, N-terminal domain"/>
    <property type="match status" value="1"/>
</dbReference>
<evidence type="ECO:0000259" key="3">
    <source>
        <dbReference type="Pfam" id="PF11738"/>
    </source>
</evidence>
<accession>A0A3D9HZU1</accession>
<comment type="caution">
    <text evidence="5">The sequence shown here is derived from an EMBL/GenBank/DDBJ whole genome shotgun (WGS) entry which is preliminary data.</text>
</comment>
<dbReference type="Proteomes" id="UP000256977">
    <property type="component" value="Unassembled WGS sequence"/>
</dbReference>
<gene>
    <name evidence="5" type="ORF">DFP98_14635</name>
</gene>
<dbReference type="Gene3D" id="3.30.565.40">
    <property type="entry name" value="Fervidobacterium nodosum Rt17-B1 like"/>
    <property type="match status" value="1"/>
</dbReference>
<dbReference type="Pfam" id="PF07833">
    <property type="entry name" value="Cu_amine_oxidN1"/>
    <property type="match status" value="1"/>
</dbReference>
<evidence type="ECO:0000259" key="4">
    <source>
        <dbReference type="Pfam" id="PF13739"/>
    </source>
</evidence>
<evidence type="ECO:0000313" key="6">
    <source>
        <dbReference type="Proteomes" id="UP000256977"/>
    </source>
</evidence>
<dbReference type="Pfam" id="PF11738">
    <property type="entry name" value="DUF3298"/>
    <property type="match status" value="1"/>
</dbReference>
<protein>
    <submittedName>
        <fullName evidence="5">Copper amine oxidase-like protein</fullName>
    </submittedName>
</protein>
<dbReference type="OrthoDB" id="5637at2"/>
<dbReference type="InterPro" id="IPR012854">
    <property type="entry name" value="Cu_amine_oxidase-like_N"/>
</dbReference>
<evidence type="ECO:0000313" key="5">
    <source>
        <dbReference type="EMBL" id="RED54891.1"/>
    </source>
</evidence>
<feature type="domain" description="DUF3298" evidence="3">
    <location>
        <begin position="284"/>
        <end position="351"/>
    </location>
</feature>